<dbReference type="Proteomes" id="UP000588604">
    <property type="component" value="Unassembled WGS sequence"/>
</dbReference>
<keyword evidence="3" id="KW-1185">Reference proteome</keyword>
<dbReference type="AlphaFoldDB" id="A0A841MMT0"/>
<evidence type="ECO:0000313" key="3">
    <source>
        <dbReference type="Proteomes" id="UP000588604"/>
    </source>
</evidence>
<name>A0A841MMT0_9BACT</name>
<accession>A0A841MMT0</accession>
<dbReference type="RefSeq" id="WP_184495358.1">
    <property type="nucleotide sequence ID" value="NZ_JACIJO010000002.1"/>
</dbReference>
<keyword evidence="1" id="KW-0472">Membrane</keyword>
<proteinExistence type="predicted"/>
<sequence>MNLIPVHTETIVSVLSKKEVLGHLMRVTSEVNYLDQRSRGNKDVKFNGMVGQNGFRVSKVVDKGDTFLPLIIGEVEATPRGSIIFLKFKLFPGATFFLIFWSIVLVAFASFFFFMIYNFNYGVICASLAVANYALAIYFFNRQVKSSRKIFHQLINFQLKD</sequence>
<keyword evidence="1" id="KW-0812">Transmembrane</keyword>
<organism evidence="2 3">
    <name type="scientific">Algoriphagus iocasae</name>
    <dbReference type="NCBI Taxonomy" id="1836499"/>
    <lineage>
        <taxon>Bacteria</taxon>
        <taxon>Pseudomonadati</taxon>
        <taxon>Bacteroidota</taxon>
        <taxon>Cytophagia</taxon>
        <taxon>Cytophagales</taxon>
        <taxon>Cyclobacteriaceae</taxon>
        <taxon>Algoriphagus</taxon>
    </lineage>
</organism>
<protein>
    <submittedName>
        <fullName evidence="2">Uncharacterized protein</fullName>
    </submittedName>
</protein>
<feature type="transmembrane region" description="Helical" evidence="1">
    <location>
        <begin position="90"/>
        <end position="115"/>
    </location>
</feature>
<keyword evidence="1" id="KW-1133">Transmembrane helix</keyword>
<dbReference type="EMBL" id="JACIJO010000002">
    <property type="protein sequence ID" value="MBB6326779.1"/>
    <property type="molecule type" value="Genomic_DNA"/>
</dbReference>
<feature type="transmembrane region" description="Helical" evidence="1">
    <location>
        <begin position="121"/>
        <end position="140"/>
    </location>
</feature>
<evidence type="ECO:0000256" key="1">
    <source>
        <dbReference type="SAM" id="Phobius"/>
    </source>
</evidence>
<gene>
    <name evidence="2" type="ORF">FHS59_002407</name>
</gene>
<evidence type="ECO:0000313" key="2">
    <source>
        <dbReference type="EMBL" id="MBB6326779.1"/>
    </source>
</evidence>
<reference evidence="2 3" key="1">
    <citation type="submission" date="2020-08" db="EMBL/GenBank/DDBJ databases">
        <title>Genomic Encyclopedia of Type Strains, Phase IV (KMG-IV): sequencing the most valuable type-strain genomes for metagenomic binning, comparative biology and taxonomic classification.</title>
        <authorList>
            <person name="Goeker M."/>
        </authorList>
    </citation>
    <scope>NUCLEOTIDE SEQUENCE [LARGE SCALE GENOMIC DNA]</scope>
    <source>
        <strain evidence="2 3">DSM 102044</strain>
    </source>
</reference>
<comment type="caution">
    <text evidence="2">The sequence shown here is derived from an EMBL/GenBank/DDBJ whole genome shotgun (WGS) entry which is preliminary data.</text>
</comment>